<dbReference type="PANTHER" id="PTHR42691">
    <property type="entry name" value="ASPARTATE AMINOTRANSFERASE YHDR-RELATED"/>
    <property type="match status" value="1"/>
</dbReference>
<dbReference type="PANTHER" id="PTHR42691:SF1">
    <property type="entry name" value="ASPARTATE AMINOTRANSFERASE YHDR-RELATED"/>
    <property type="match status" value="1"/>
</dbReference>
<protein>
    <recommendedName>
        <fullName evidence="2">Aminotransferase class I/classII domain-containing protein</fullName>
    </recommendedName>
</protein>
<accession>A0A382MVA7</accession>
<dbReference type="AlphaFoldDB" id="A0A382MVA7"/>
<name>A0A382MVA7_9ZZZZ</name>
<organism evidence="1">
    <name type="scientific">marine metagenome</name>
    <dbReference type="NCBI Taxonomy" id="408172"/>
    <lineage>
        <taxon>unclassified sequences</taxon>
        <taxon>metagenomes</taxon>
        <taxon>ecological metagenomes</taxon>
    </lineage>
</organism>
<gene>
    <name evidence="1" type="ORF">METZ01_LOCUS305324</name>
</gene>
<evidence type="ECO:0000313" key="1">
    <source>
        <dbReference type="EMBL" id="SVC52470.1"/>
    </source>
</evidence>
<sequence>MSISNKISDRLKSSSWIRKMFEEGLQMKQKYGTENVFDLSLGNPVVEPPEEVRQAIKSVANDSGT</sequence>
<proteinExistence type="predicted"/>
<feature type="non-terminal residue" evidence="1">
    <location>
        <position position="65"/>
    </location>
</feature>
<dbReference type="EMBL" id="UINC01095972">
    <property type="protein sequence ID" value="SVC52470.1"/>
    <property type="molecule type" value="Genomic_DNA"/>
</dbReference>
<dbReference type="Gene3D" id="3.90.1150.10">
    <property type="entry name" value="Aspartate Aminotransferase, domain 1"/>
    <property type="match status" value="1"/>
</dbReference>
<dbReference type="InterPro" id="IPR015422">
    <property type="entry name" value="PyrdxlP-dep_Trfase_small"/>
</dbReference>
<reference evidence="1" key="1">
    <citation type="submission" date="2018-05" db="EMBL/GenBank/DDBJ databases">
        <authorList>
            <person name="Lanie J.A."/>
            <person name="Ng W.-L."/>
            <person name="Kazmierczak K.M."/>
            <person name="Andrzejewski T.M."/>
            <person name="Davidsen T.M."/>
            <person name="Wayne K.J."/>
            <person name="Tettelin H."/>
            <person name="Glass J.I."/>
            <person name="Rusch D."/>
            <person name="Podicherti R."/>
            <person name="Tsui H.-C.T."/>
            <person name="Winkler M.E."/>
        </authorList>
    </citation>
    <scope>NUCLEOTIDE SEQUENCE</scope>
</reference>
<evidence type="ECO:0008006" key="2">
    <source>
        <dbReference type="Google" id="ProtNLM"/>
    </source>
</evidence>